<evidence type="ECO:0000313" key="2">
    <source>
        <dbReference type="Proteomes" id="UP000179797"/>
    </source>
</evidence>
<organism evidence="1 2">
    <name type="scientific">Flammeovirga pacifica</name>
    <dbReference type="NCBI Taxonomy" id="915059"/>
    <lineage>
        <taxon>Bacteria</taxon>
        <taxon>Pseudomonadati</taxon>
        <taxon>Bacteroidota</taxon>
        <taxon>Cytophagia</taxon>
        <taxon>Cytophagales</taxon>
        <taxon>Flammeovirgaceae</taxon>
        <taxon>Flammeovirga</taxon>
    </lineage>
</organism>
<dbReference type="AlphaFoldDB" id="A0A1S1YT38"/>
<sequence>MTLIKLKEINQGTWLNTGKGPSVTKYGGLCYFMCNYHESNQGIWNEPKAFNQAVLDAKNFGKGTAMMNYAKAQNLKVPQNLSSYIPTTSALTDNSIYRILLSIGATGSPNHAVIAVTGVSGEVVFFEPNFGFYESTTTGVSNRQAFEDGIAKLYGKTSLGSFEYYNVRSINQSSPLGF</sequence>
<dbReference type="Gene3D" id="3.90.70.20">
    <property type="match status" value="1"/>
</dbReference>
<evidence type="ECO:0008006" key="3">
    <source>
        <dbReference type="Google" id="ProtNLM"/>
    </source>
</evidence>
<dbReference type="Proteomes" id="UP000179797">
    <property type="component" value="Unassembled WGS sequence"/>
</dbReference>
<name>A0A1S1YT38_FLAPC</name>
<dbReference type="STRING" id="915059.NH26_20405"/>
<proteinExistence type="predicted"/>
<accession>A0A1S1YT38</accession>
<protein>
    <recommendedName>
        <fullName evidence="3">Peptidase C58 YopT-type domain-containing protein</fullName>
    </recommendedName>
</protein>
<dbReference type="OrthoDB" id="1492887at2"/>
<evidence type="ECO:0000313" key="1">
    <source>
        <dbReference type="EMBL" id="OHX63975.1"/>
    </source>
</evidence>
<dbReference type="EMBL" id="JRYR02000002">
    <property type="protein sequence ID" value="OHX63975.1"/>
    <property type="molecule type" value="Genomic_DNA"/>
</dbReference>
<dbReference type="RefSeq" id="WP_044217967.1">
    <property type="nucleotide sequence ID" value="NZ_JRYR02000002.1"/>
</dbReference>
<reference evidence="1 2" key="1">
    <citation type="journal article" date="2012" name="Int. J. Syst. Evol. Microbiol.">
        <title>Flammeovirga pacifica sp. nov., isolated from deep-sea sediment.</title>
        <authorList>
            <person name="Xu H."/>
            <person name="Fu Y."/>
            <person name="Yang N."/>
            <person name="Ding Z."/>
            <person name="Lai Q."/>
            <person name="Zeng R."/>
        </authorList>
    </citation>
    <scope>NUCLEOTIDE SEQUENCE [LARGE SCALE GENOMIC DNA]</scope>
    <source>
        <strain evidence="2">DSM 24597 / LMG 26175 / WPAGA1</strain>
    </source>
</reference>
<keyword evidence="2" id="KW-1185">Reference proteome</keyword>
<gene>
    <name evidence="1" type="ORF">NH26_20405</name>
</gene>
<comment type="caution">
    <text evidence="1">The sequence shown here is derived from an EMBL/GenBank/DDBJ whole genome shotgun (WGS) entry which is preliminary data.</text>
</comment>